<accession>A0A9D5P4G1</accession>
<sequence length="65" mass="7244">MTEVKRIQKALSREGRTAYNRAKENSSAFIAVGNSIYRMSADGTKEKISDISSTRVKAKCKNFSI</sequence>
<reference evidence="1" key="1">
    <citation type="submission" date="2019-04" db="EMBL/GenBank/DDBJ databases">
        <title>Evolution of Biomass-Degrading Anaerobic Consortia Revealed by Metagenomics.</title>
        <authorList>
            <person name="Peng X."/>
        </authorList>
    </citation>
    <scope>NUCLEOTIDE SEQUENCE</scope>
    <source>
        <strain evidence="1">SIG140</strain>
    </source>
</reference>
<organism evidence="1 2">
    <name type="scientific">Xylanibacter ruminicola</name>
    <name type="common">Prevotella ruminicola</name>
    <dbReference type="NCBI Taxonomy" id="839"/>
    <lineage>
        <taxon>Bacteria</taxon>
        <taxon>Pseudomonadati</taxon>
        <taxon>Bacteroidota</taxon>
        <taxon>Bacteroidia</taxon>
        <taxon>Bacteroidales</taxon>
        <taxon>Prevotellaceae</taxon>
        <taxon>Xylanibacter</taxon>
    </lineage>
</organism>
<name>A0A9D5P4G1_XYLRU</name>
<dbReference type="AlphaFoldDB" id="A0A9D5P4G1"/>
<gene>
    <name evidence="1" type="ORF">E7101_06385</name>
</gene>
<dbReference type="EMBL" id="SUYC01000005">
    <property type="protein sequence ID" value="MBE6270564.1"/>
    <property type="molecule type" value="Genomic_DNA"/>
</dbReference>
<protein>
    <submittedName>
        <fullName evidence="1">Uncharacterized protein</fullName>
    </submittedName>
</protein>
<comment type="caution">
    <text evidence="1">The sequence shown here is derived from an EMBL/GenBank/DDBJ whole genome shotgun (WGS) entry which is preliminary data.</text>
</comment>
<evidence type="ECO:0000313" key="1">
    <source>
        <dbReference type="EMBL" id="MBE6270564.1"/>
    </source>
</evidence>
<proteinExistence type="predicted"/>
<evidence type="ECO:0000313" key="2">
    <source>
        <dbReference type="Proteomes" id="UP000806522"/>
    </source>
</evidence>
<dbReference type="Proteomes" id="UP000806522">
    <property type="component" value="Unassembled WGS sequence"/>
</dbReference>